<name>A0A0F9EWG3_9ZZZZ</name>
<proteinExistence type="predicted"/>
<organism evidence="2">
    <name type="scientific">marine sediment metagenome</name>
    <dbReference type="NCBI Taxonomy" id="412755"/>
    <lineage>
        <taxon>unclassified sequences</taxon>
        <taxon>metagenomes</taxon>
        <taxon>ecological metagenomes</taxon>
    </lineage>
</organism>
<comment type="caution">
    <text evidence="2">The sequence shown here is derived from an EMBL/GenBank/DDBJ whole genome shotgun (WGS) entry which is preliminary data.</text>
</comment>
<protein>
    <submittedName>
        <fullName evidence="2">Uncharacterized protein</fullName>
    </submittedName>
</protein>
<feature type="non-terminal residue" evidence="2">
    <location>
        <position position="1"/>
    </location>
</feature>
<evidence type="ECO:0000256" key="1">
    <source>
        <dbReference type="SAM" id="MobiDB-lite"/>
    </source>
</evidence>
<feature type="region of interest" description="Disordered" evidence="1">
    <location>
        <begin position="162"/>
        <end position="182"/>
    </location>
</feature>
<reference evidence="2" key="1">
    <citation type="journal article" date="2015" name="Nature">
        <title>Complex archaea that bridge the gap between prokaryotes and eukaryotes.</title>
        <authorList>
            <person name="Spang A."/>
            <person name="Saw J.H."/>
            <person name="Jorgensen S.L."/>
            <person name="Zaremba-Niedzwiedzka K."/>
            <person name="Martijn J."/>
            <person name="Lind A.E."/>
            <person name="van Eijk R."/>
            <person name="Schleper C."/>
            <person name="Guy L."/>
            <person name="Ettema T.J."/>
        </authorList>
    </citation>
    <scope>NUCLEOTIDE SEQUENCE</scope>
</reference>
<evidence type="ECO:0000313" key="2">
    <source>
        <dbReference type="EMBL" id="KKL49285.1"/>
    </source>
</evidence>
<dbReference type="AlphaFoldDB" id="A0A0F9EWG3"/>
<feature type="non-terminal residue" evidence="2">
    <location>
        <position position="569"/>
    </location>
</feature>
<sequence>SGQENLGRAGRVGEVIGATAVAGPAIVAGGLRSAATQALTKQPGIGGRVVQDIAETAVRAPKRFVAGEVTAATTAGLAGFEAAQRFPDSPGVQAMAEVIGGFGPITAVTTAKAATKATAFVLERIPLLGGRIVRGVRSFVSALTPTGSVTRAEARVRRAIEDPQAAATRTGRKDLLEGAPLTPAQKTEEAGLLALERSIMESTPELSLRRQGQLAEVNETIRNAMEAPVREIPTAKVKDYLESLLDTRLSMAAARAEERLSELGTKATREDINRIAREELLRAKKAARAQERQLHESIPQDSRVPTLAGQEKYIDFQLNLSAAQRGDIPAVAKRLLDPESKAFLGANTTVKEIRGLQGKLREDARIARSAEKFNRARISDDLADALNDDIANAAGGPEVREAVDVAVAFSRDLNDRFTRGAVGKLLGAERSGGVAVPEGLTLEVTVGARGARAREDTDALLEAVRRSGDEEAMRGHISGFLIDDFRRSAVRGGRVDTKAAERWLSENQDVLARFPELRRSIDQARVSGDALTAAERIADPKVSRAAVFISAPPAREIERVITTAKPKEA</sequence>
<dbReference type="EMBL" id="LAZR01033011">
    <property type="protein sequence ID" value="KKL49285.1"/>
    <property type="molecule type" value="Genomic_DNA"/>
</dbReference>
<accession>A0A0F9EWG3</accession>
<gene>
    <name evidence="2" type="ORF">LCGC14_2317040</name>
</gene>